<dbReference type="EMBL" id="PVNA01000001">
    <property type="protein sequence ID" value="PRX15174.1"/>
    <property type="molecule type" value="Genomic_DNA"/>
</dbReference>
<dbReference type="InterPro" id="IPR019734">
    <property type="entry name" value="TPR_rpt"/>
</dbReference>
<evidence type="ECO:0000256" key="3">
    <source>
        <dbReference type="ARBA" id="ARBA00023237"/>
    </source>
</evidence>
<keyword evidence="11" id="KW-1185">Reference proteome</keyword>
<dbReference type="Gene3D" id="2.120.10.30">
    <property type="entry name" value="TolB, C-terminal domain"/>
    <property type="match status" value="1"/>
</dbReference>
<evidence type="ECO:0000313" key="8">
    <source>
        <dbReference type="EMBL" id="KEZ92341.1"/>
    </source>
</evidence>
<reference evidence="8 10" key="1">
    <citation type="submission" date="2014-07" db="EMBL/GenBank/DDBJ databases">
        <title>Draft genome sequence of Nonlabens ulvanivorans, an ulvan degrading bacterium.</title>
        <authorList>
            <person name="Kopel M."/>
            <person name="Helbert W."/>
            <person name="Henrissat B."/>
            <person name="Doniger T."/>
            <person name="Banin E."/>
        </authorList>
    </citation>
    <scope>NUCLEOTIDE SEQUENCE [LARGE SCALE GENOMIC DNA]</scope>
    <source>
        <strain evidence="8 10">PLR</strain>
    </source>
</reference>
<dbReference type="SUPFAM" id="SSF48452">
    <property type="entry name" value="TPR-like"/>
    <property type="match status" value="1"/>
</dbReference>
<dbReference type="RefSeq" id="WP_036583058.1">
    <property type="nucleotide sequence ID" value="NZ_JPJI01000032.1"/>
</dbReference>
<dbReference type="InterPro" id="IPR011990">
    <property type="entry name" value="TPR-like_helical_dom_sf"/>
</dbReference>
<dbReference type="Pfam" id="PF07676">
    <property type="entry name" value="PD40"/>
    <property type="match status" value="2"/>
</dbReference>
<dbReference type="CDD" id="cd07185">
    <property type="entry name" value="OmpA_C-like"/>
    <property type="match status" value="1"/>
</dbReference>
<accession>A0A084JTQ7</accession>
<organism evidence="8 10">
    <name type="scientific">Nonlabens ulvanivorans</name>
    <name type="common">Persicivirga ulvanivorans</name>
    <dbReference type="NCBI Taxonomy" id="906888"/>
    <lineage>
        <taxon>Bacteria</taxon>
        <taxon>Pseudomonadati</taxon>
        <taxon>Bacteroidota</taxon>
        <taxon>Flavobacteriia</taxon>
        <taxon>Flavobacteriales</taxon>
        <taxon>Flavobacteriaceae</taxon>
        <taxon>Nonlabens</taxon>
    </lineage>
</organism>
<evidence type="ECO:0000256" key="1">
    <source>
        <dbReference type="ARBA" id="ARBA00004442"/>
    </source>
</evidence>
<dbReference type="InterPro" id="IPR006664">
    <property type="entry name" value="OMP_bac"/>
</dbReference>
<dbReference type="InterPro" id="IPR011659">
    <property type="entry name" value="WD40"/>
</dbReference>
<dbReference type="SUPFAM" id="SSF82171">
    <property type="entry name" value="DPP6 N-terminal domain-like"/>
    <property type="match status" value="1"/>
</dbReference>
<dbReference type="InterPro" id="IPR050330">
    <property type="entry name" value="Bact_OuterMem_StrucFunc"/>
</dbReference>
<name>A0A084JTQ7_NONUL</name>
<evidence type="ECO:0000313" key="10">
    <source>
        <dbReference type="Proteomes" id="UP000028531"/>
    </source>
</evidence>
<evidence type="ECO:0000256" key="5">
    <source>
        <dbReference type="PROSITE-ProRule" id="PRU00473"/>
    </source>
</evidence>
<dbReference type="OrthoDB" id="9809364at2"/>
<gene>
    <name evidence="8" type="ORF">IL45_09320</name>
    <name evidence="9" type="ORF">LY02_00389</name>
</gene>
<evidence type="ECO:0000313" key="9">
    <source>
        <dbReference type="EMBL" id="PRX15174.1"/>
    </source>
</evidence>
<comment type="subcellular location">
    <subcellularLocation>
        <location evidence="1">Cell outer membrane</location>
    </subcellularLocation>
</comment>
<dbReference type="AlphaFoldDB" id="A0A084JTQ7"/>
<dbReference type="InterPro" id="IPR011042">
    <property type="entry name" value="6-blade_b-propeller_TolB-like"/>
</dbReference>
<dbReference type="InterPro" id="IPR036737">
    <property type="entry name" value="OmpA-like_sf"/>
</dbReference>
<feature type="signal peptide" evidence="6">
    <location>
        <begin position="1"/>
        <end position="20"/>
    </location>
</feature>
<feature type="chain" id="PRO_5001777686" evidence="6">
    <location>
        <begin position="21"/>
        <end position="625"/>
    </location>
</feature>
<dbReference type="PRINTS" id="PR01021">
    <property type="entry name" value="OMPADOMAIN"/>
</dbReference>
<dbReference type="SUPFAM" id="SSF103088">
    <property type="entry name" value="OmpA-like"/>
    <property type="match status" value="1"/>
</dbReference>
<proteinExistence type="predicted"/>
<reference evidence="9 11" key="2">
    <citation type="submission" date="2018-03" db="EMBL/GenBank/DDBJ databases">
        <title>Genomic Encyclopedia of Archaeal and Bacterial Type Strains, Phase II (KMG-II): from individual species to whole genera.</title>
        <authorList>
            <person name="Goeker M."/>
        </authorList>
    </citation>
    <scope>NUCLEOTIDE SEQUENCE [LARGE SCALE GENOMIC DNA]</scope>
    <source>
        <strain evidence="9 11">DSM 22727</strain>
    </source>
</reference>
<keyword evidence="2 5" id="KW-0472">Membrane</keyword>
<feature type="repeat" description="TPR" evidence="4">
    <location>
        <begin position="55"/>
        <end position="88"/>
    </location>
</feature>
<evidence type="ECO:0000256" key="6">
    <source>
        <dbReference type="SAM" id="SignalP"/>
    </source>
</evidence>
<keyword evidence="3" id="KW-0998">Cell outer membrane</keyword>
<dbReference type="Gene3D" id="3.30.1330.60">
    <property type="entry name" value="OmpA-like domain"/>
    <property type="match status" value="1"/>
</dbReference>
<feature type="domain" description="OmpA-like" evidence="7">
    <location>
        <begin position="507"/>
        <end position="625"/>
    </location>
</feature>
<evidence type="ECO:0000313" key="11">
    <source>
        <dbReference type="Proteomes" id="UP000239997"/>
    </source>
</evidence>
<dbReference type="InterPro" id="IPR006665">
    <property type="entry name" value="OmpA-like"/>
</dbReference>
<evidence type="ECO:0000256" key="4">
    <source>
        <dbReference type="PROSITE-ProRule" id="PRU00339"/>
    </source>
</evidence>
<protein>
    <submittedName>
        <fullName evidence="8">OmpA family protein</fullName>
    </submittedName>
    <submittedName>
        <fullName evidence="9">Outer membrane protein OmpA-like peptidoglycan-associated protein</fullName>
    </submittedName>
</protein>
<dbReference type="InterPro" id="IPR013783">
    <property type="entry name" value="Ig-like_fold"/>
</dbReference>
<evidence type="ECO:0000256" key="2">
    <source>
        <dbReference type="ARBA" id="ARBA00023136"/>
    </source>
</evidence>
<dbReference type="PANTHER" id="PTHR30329">
    <property type="entry name" value="STATOR ELEMENT OF FLAGELLAR MOTOR COMPLEX"/>
    <property type="match status" value="1"/>
</dbReference>
<dbReference type="PROSITE" id="PS50005">
    <property type="entry name" value="TPR"/>
    <property type="match status" value="1"/>
</dbReference>
<comment type="caution">
    <text evidence="8">The sequence shown here is derived from an EMBL/GenBank/DDBJ whole genome shotgun (WGS) entry which is preliminary data.</text>
</comment>
<keyword evidence="6" id="KW-0732">Signal</keyword>
<dbReference type="Gene3D" id="1.25.40.10">
    <property type="entry name" value="Tetratricopeptide repeat domain"/>
    <property type="match status" value="1"/>
</dbReference>
<evidence type="ECO:0000259" key="7">
    <source>
        <dbReference type="PROSITE" id="PS51123"/>
    </source>
</evidence>
<dbReference type="PROSITE" id="PS51123">
    <property type="entry name" value="OMPA_2"/>
    <property type="match status" value="1"/>
</dbReference>
<sequence>MKKIYLLLLIIIAGSFQVNAQSDATKKADKLYEQLRYVDAAKAYEKLIKNGERSQHVYTNLGNSYFFNSDFKSAEQFYKRATNKNPQAETLYRYAQTLKANQKYDLSNTIMNQFAGMVPNDDRAKAFKANPNYLADITGMNPAYTAEALGLNGEASDFAAQKIGDKIYFASARNNKRANYAWNKEPYLDIYEASVDENGMPGEGKLLDGDVNTKYHEGTLDITPDGKYMFFTRVDYIDGDYEKASDGESKLNIYRAVKAGGEWRDVRTTSLESQEYGVGHPSITADGKAIFFASEAPGGQGGTDIYKASLKNGKISNPVNLGPTVNTAGDDSFPWIAEDGTLYFSSNGHLGLGGLDVFKYKDGKVSNLGSPVNSVMDDFAFTYSEETGKGFVSSNRKGGKGSDDIYAVNRIEICEVAVTVTAIDAQTNQPIPGAIVSLQDADGNSLPSQTTDGEGKAMFTTECNKEFVARGVKDQYESGQSDLSVAEEATAMVTVNMEPIIPDPPVIDEKIILNKIYFDLDASNIRPDAALELDRLVSFMKKYPELEVMAETYADIRGSDSYNLALTQRRAESIVAYVVSQGVDASRLTALGRGEANPVMDCASQKCTSAEYELSRRSEFTITKR</sequence>
<dbReference type="Pfam" id="PF00691">
    <property type="entry name" value="OmpA"/>
    <property type="match status" value="1"/>
</dbReference>
<keyword evidence="4" id="KW-0802">TPR repeat</keyword>
<dbReference type="GO" id="GO:0009279">
    <property type="term" value="C:cell outer membrane"/>
    <property type="evidence" value="ECO:0007669"/>
    <property type="project" value="UniProtKB-SubCell"/>
</dbReference>
<dbReference type="Proteomes" id="UP000239997">
    <property type="component" value="Unassembled WGS sequence"/>
</dbReference>
<dbReference type="Gene3D" id="2.60.40.10">
    <property type="entry name" value="Immunoglobulins"/>
    <property type="match status" value="1"/>
</dbReference>
<dbReference type="Proteomes" id="UP000028531">
    <property type="component" value="Unassembled WGS sequence"/>
</dbReference>
<dbReference type="PANTHER" id="PTHR30329:SF21">
    <property type="entry name" value="LIPOPROTEIN YIAD-RELATED"/>
    <property type="match status" value="1"/>
</dbReference>
<dbReference type="EMBL" id="JPJI01000032">
    <property type="protein sequence ID" value="KEZ92341.1"/>
    <property type="molecule type" value="Genomic_DNA"/>
</dbReference>